<dbReference type="InterPro" id="IPR012495">
    <property type="entry name" value="TadE-like_dom"/>
</dbReference>
<name>A0ABY5DWI4_9ACTN</name>
<keyword evidence="1" id="KW-0812">Transmembrane</keyword>
<keyword evidence="1" id="KW-1133">Transmembrane helix</keyword>
<keyword evidence="4" id="KW-1185">Reference proteome</keyword>
<organism evidence="3 4">
    <name type="scientific">Paraconexibacter antarcticus</name>
    <dbReference type="NCBI Taxonomy" id="2949664"/>
    <lineage>
        <taxon>Bacteria</taxon>
        <taxon>Bacillati</taxon>
        <taxon>Actinomycetota</taxon>
        <taxon>Thermoleophilia</taxon>
        <taxon>Solirubrobacterales</taxon>
        <taxon>Paraconexibacteraceae</taxon>
        <taxon>Paraconexibacter</taxon>
    </lineage>
</organism>
<evidence type="ECO:0000259" key="2">
    <source>
        <dbReference type="Pfam" id="PF07811"/>
    </source>
</evidence>
<dbReference type="Pfam" id="PF07811">
    <property type="entry name" value="TadE"/>
    <property type="match status" value="1"/>
</dbReference>
<sequence length="159" mass="16943">MNRSHPTPEQSRRRRHRDDSGVVAVEFALVLPFLLAFVFLLTDLARLFNYTNDVNQLAANGARMAAVNNYPGSAGLRATADTSEMKSASGGDHLDGGLSICLSYPSGSTQTGNPVKVTITGRYKMPTLAKLVPGVPDHIDFSGSSTMRLERASTATAGC</sequence>
<feature type="transmembrane region" description="Helical" evidence="1">
    <location>
        <begin position="21"/>
        <end position="41"/>
    </location>
</feature>
<evidence type="ECO:0000256" key="1">
    <source>
        <dbReference type="SAM" id="Phobius"/>
    </source>
</evidence>
<proteinExistence type="predicted"/>
<reference evidence="3 4" key="1">
    <citation type="submission" date="2022-06" db="EMBL/GenBank/DDBJ databases">
        <title>Paraconexibacter antarcticus.</title>
        <authorList>
            <person name="Kim C.S."/>
        </authorList>
    </citation>
    <scope>NUCLEOTIDE SEQUENCE [LARGE SCALE GENOMIC DNA]</scope>
    <source>
        <strain evidence="3 4">02-257</strain>
    </source>
</reference>
<dbReference type="EMBL" id="CP098502">
    <property type="protein sequence ID" value="UTI65899.1"/>
    <property type="molecule type" value="Genomic_DNA"/>
</dbReference>
<evidence type="ECO:0000313" key="4">
    <source>
        <dbReference type="Proteomes" id="UP001056035"/>
    </source>
</evidence>
<keyword evidence="1" id="KW-0472">Membrane</keyword>
<dbReference type="RefSeq" id="WP_254572577.1">
    <property type="nucleotide sequence ID" value="NZ_CP098502.1"/>
</dbReference>
<accession>A0ABY5DWI4</accession>
<gene>
    <name evidence="3" type="ORF">NBH00_06715</name>
</gene>
<protein>
    <submittedName>
        <fullName evidence="3">Pilus assembly protein</fullName>
    </submittedName>
</protein>
<dbReference type="Proteomes" id="UP001056035">
    <property type="component" value="Chromosome"/>
</dbReference>
<feature type="domain" description="TadE-like" evidence="2">
    <location>
        <begin position="21"/>
        <end position="63"/>
    </location>
</feature>
<evidence type="ECO:0000313" key="3">
    <source>
        <dbReference type="EMBL" id="UTI65899.1"/>
    </source>
</evidence>